<sequence length="189" mass="21601">MPLRAYYHDNLPGEPHLPHDSSRPVSLEYVEKLGYPVFLLEGPDIESQAREAAKQRGCGLTEESIYVWDFIDTPQSSPYVEHNARQLVESARNEDDFKKVNTTVGYWAALITGNAYVDLHDPFDDSWIRLEAPTGTMFYNVPGGLRRAAIENTKWIMFVEGDKSKVEMLFDKEGEDHTVHHEYRKGLGL</sequence>
<keyword evidence="2" id="KW-1185">Reference proteome</keyword>
<dbReference type="OrthoDB" id="2900187at2759"/>
<name>A0A0D0D0Y0_9AGAR</name>
<reference evidence="1 2" key="1">
    <citation type="submission" date="2014-04" db="EMBL/GenBank/DDBJ databases">
        <title>Evolutionary Origins and Diversification of the Mycorrhizal Mutualists.</title>
        <authorList>
            <consortium name="DOE Joint Genome Institute"/>
            <consortium name="Mycorrhizal Genomics Consortium"/>
            <person name="Kohler A."/>
            <person name="Kuo A."/>
            <person name="Nagy L.G."/>
            <person name="Floudas D."/>
            <person name="Copeland A."/>
            <person name="Barry K.W."/>
            <person name="Cichocki N."/>
            <person name="Veneault-Fourrey C."/>
            <person name="LaButti K."/>
            <person name="Lindquist E.A."/>
            <person name="Lipzen A."/>
            <person name="Lundell T."/>
            <person name="Morin E."/>
            <person name="Murat C."/>
            <person name="Riley R."/>
            <person name="Ohm R."/>
            <person name="Sun H."/>
            <person name="Tunlid A."/>
            <person name="Henrissat B."/>
            <person name="Grigoriev I.V."/>
            <person name="Hibbett D.S."/>
            <person name="Martin F."/>
        </authorList>
    </citation>
    <scope>NUCLEOTIDE SEQUENCE [LARGE SCALE GENOMIC DNA]</scope>
    <source>
        <strain evidence="1 2">FD-317 M1</strain>
    </source>
</reference>
<dbReference type="AlphaFoldDB" id="A0A0D0D0Y0"/>
<organism evidence="1 2">
    <name type="scientific">Collybiopsis luxurians FD-317 M1</name>
    <dbReference type="NCBI Taxonomy" id="944289"/>
    <lineage>
        <taxon>Eukaryota</taxon>
        <taxon>Fungi</taxon>
        <taxon>Dikarya</taxon>
        <taxon>Basidiomycota</taxon>
        <taxon>Agaricomycotina</taxon>
        <taxon>Agaricomycetes</taxon>
        <taxon>Agaricomycetidae</taxon>
        <taxon>Agaricales</taxon>
        <taxon>Marasmiineae</taxon>
        <taxon>Omphalotaceae</taxon>
        <taxon>Collybiopsis</taxon>
        <taxon>Collybiopsis luxurians</taxon>
    </lineage>
</organism>
<dbReference type="HOGENOM" id="CLU_090154_1_0_1"/>
<proteinExistence type="predicted"/>
<evidence type="ECO:0000313" key="1">
    <source>
        <dbReference type="EMBL" id="KIK62718.1"/>
    </source>
</evidence>
<dbReference type="Proteomes" id="UP000053593">
    <property type="component" value="Unassembled WGS sequence"/>
</dbReference>
<accession>A0A0D0D0Y0</accession>
<gene>
    <name evidence="1" type="ORF">GYMLUDRAFT_259993</name>
</gene>
<evidence type="ECO:0000313" key="2">
    <source>
        <dbReference type="Proteomes" id="UP000053593"/>
    </source>
</evidence>
<protein>
    <submittedName>
        <fullName evidence="1">Uncharacterized protein</fullName>
    </submittedName>
</protein>
<dbReference type="Gene3D" id="2.60.120.10">
    <property type="entry name" value="Jelly Rolls"/>
    <property type="match status" value="1"/>
</dbReference>
<dbReference type="EMBL" id="KN834766">
    <property type="protein sequence ID" value="KIK62718.1"/>
    <property type="molecule type" value="Genomic_DNA"/>
</dbReference>
<dbReference type="InterPro" id="IPR014710">
    <property type="entry name" value="RmlC-like_jellyroll"/>
</dbReference>